<feature type="region of interest" description="Disordered" evidence="1">
    <location>
        <begin position="255"/>
        <end position="278"/>
    </location>
</feature>
<reference evidence="3 4" key="1">
    <citation type="submission" date="2014-03" db="EMBL/GenBank/DDBJ databases">
        <title>Draft Genome Sequences of Four Burkholderia Strains.</title>
        <authorList>
            <person name="Liu X.Y."/>
            <person name="Li C.X."/>
            <person name="Xu J.H."/>
        </authorList>
    </citation>
    <scope>NUCLEOTIDE SEQUENCE [LARGE SCALE GENOMIC DNA]</scope>
    <source>
        <strain evidence="3 4">DSM 50014</strain>
    </source>
</reference>
<sequence length="622" mass="65129">MVNGEAAPRRIAVGAGGATLGRAADCTVALPDGQRAISRVQARIEWREGACVLVDLGSNPTLVNARVLDASREAVLRDGDRITIGAYSIDVAFEGAEDVLAGASAGHDAQRPADAFALPLSSGDTAAEYMRKAPERQPRASPAMQPPGAATPADAPLIPPLIPPDWDADPEPPRNVAQNALQNAPQGDARFLPDPLAAVPLLRDAPPSGIDANQALIAALGSGDGPLGMPRPAVSSREGQSAFDHLSPERAFSAMPQMKSAPAQPASAAPPRPQAFIPDDYDALASHAQAAPDHADTVEVRAAGKTAADGPGPQAQFTAVEPSSPAAFGEGMQGAIRGPSRKASVERSPQADDEGAHETRQEPPHETSEAVWPQAPQHPVDAAPEPSFAPSQPHVAATPQEPPAKPARDGSANANTNTTATLDPVLAALLEGLGLDPRQVDPRPAPELARLIGAMLREATQGAMTALRSRSTAKHETRIAMTMIESRDNNPLKFFPDAGSALAQMLGRPSAGYLAPEEALRGAFRDLQAHELAVLAGMRAALAHALADIAPGRIEQKLPPAGRLEAVLSNRHARLWNQFVATWEDTLRHAGDDFQQVFGEPFSRAYQAQLDALSGALNEPER</sequence>
<dbReference type="PROSITE" id="PS50006">
    <property type="entry name" value="FHA_DOMAIN"/>
    <property type="match status" value="1"/>
</dbReference>
<dbReference type="Pfam" id="PF20232">
    <property type="entry name" value="T6SS_FHA_C"/>
    <property type="match status" value="1"/>
</dbReference>
<dbReference type="EMBL" id="JFHC01000021">
    <property type="protein sequence ID" value="KDR42040.1"/>
    <property type="molecule type" value="Genomic_DNA"/>
</dbReference>
<feature type="compositionally biased region" description="Basic and acidic residues" evidence="1">
    <location>
        <begin position="354"/>
        <end position="368"/>
    </location>
</feature>
<feature type="domain" description="FHA" evidence="2">
    <location>
        <begin position="18"/>
        <end position="68"/>
    </location>
</feature>
<dbReference type="InterPro" id="IPR017735">
    <property type="entry name" value="T6SS_FHA"/>
</dbReference>
<dbReference type="AlphaFoldDB" id="A0A069PN62"/>
<dbReference type="STRING" id="60547.GCA_000751215_06077"/>
<dbReference type="SMART" id="SM00240">
    <property type="entry name" value="FHA"/>
    <property type="match status" value="1"/>
</dbReference>
<organism evidence="3 4">
    <name type="scientific">Caballeronia glathei</name>
    <dbReference type="NCBI Taxonomy" id="60547"/>
    <lineage>
        <taxon>Bacteria</taxon>
        <taxon>Pseudomonadati</taxon>
        <taxon>Pseudomonadota</taxon>
        <taxon>Betaproteobacteria</taxon>
        <taxon>Burkholderiales</taxon>
        <taxon>Burkholderiaceae</taxon>
        <taxon>Caballeronia</taxon>
    </lineage>
</organism>
<dbReference type="NCBIfam" id="TIGR03354">
    <property type="entry name" value="VI_FHA"/>
    <property type="match status" value="1"/>
</dbReference>
<dbReference type="Gene3D" id="2.60.200.20">
    <property type="match status" value="1"/>
</dbReference>
<evidence type="ECO:0000313" key="4">
    <source>
        <dbReference type="Proteomes" id="UP000027466"/>
    </source>
</evidence>
<keyword evidence="4" id="KW-1185">Reference proteome</keyword>
<dbReference type="CDD" id="cd00060">
    <property type="entry name" value="FHA"/>
    <property type="match status" value="1"/>
</dbReference>
<dbReference type="Proteomes" id="UP000027466">
    <property type="component" value="Unassembled WGS sequence"/>
</dbReference>
<feature type="region of interest" description="Disordered" evidence="1">
    <location>
        <begin position="130"/>
        <end position="178"/>
    </location>
</feature>
<evidence type="ECO:0000313" key="3">
    <source>
        <dbReference type="EMBL" id="KDR42040.1"/>
    </source>
</evidence>
<dbReference type="InterPro" id="IPR046883">
    <property type="entry name" value="T6SS_FHA_C"/>
</dbReference>
<feature type="compositionally biased region" description="Low complexity" evidence="1">
    <location>
        <begin position="255"/>
        <end position="267"/>
    </location>
</feature>
<name>A0A069PN62_9BURK</name>
<evidence type="ECO:0000256" key="1">
    <source>
        <dbReference type="SAM" id="MobiDB-lite"/>
    </source>
</evidence>
<accession>A0A069PN62</accession>
<dbReference type="Pfam" id="PF00498">
    <property type="entry name" value="FHA"/>
    <property type="match status" value="1"/>
</dbReference>
<proteinExistence type="predicted"/>
<dbReference type="InterPro" id="IPR000253">
    <property type="entry name" value="FHA_dom"/>
</dbReference>
<protein>
    <recommendedName>
        <fullName evidence="2">FHA domain-containing protein</fullName>
    </recommendedName>
</protein>
<feature type="region of interest" description="Disordered" evidence="1">
    <location>
        <begin position="303"/>
        <end position="418"/>
    </location>
</feature>
<dbReference type="InterPro" id="IPR008984">
    <property type="entry name" value="SMAD_FHA_dom_sf"/>
</dbReference>
<dbReference type="SUPFAM" id="SSF49879">
    <property type="entry name" value="SMAD/FHA domain"/>
    <property type="match status" value="1"/>
</dbReference>
<comment type="caution">
    <text evidence="3">The sequence shown here is derived from an EMBL/GenBank/DDBJ whole genome shotgun (WGS) entry which is preliminary data.</text>
</comment>
<evidence type="ECO:0000259" key="2">
    <source>
        <dbReference type="PROSITE" id="PS50006"/>
    </source>
</evidence>
<gene>
    <name evidence="3" type="ORF">BG61_13890</name>
</gene>